<dbReference type="Gene3D" id="3.10.180.10">
    <property type="entry name" value="2,3-Dihydroxybiphenyl 1,2-Dioxygenase, domain 1"/>
    <property type="match status" value="2"/>
</dbReference>
<dbReference type="AlphaFoldDB" id="A0A6J4KZ19"/>
<dbReference type="PROSITE" id="PS51819">
    <property type="entry name" value="VOC"/>
    <property type="match status" value="2"/>
</dbReference>
<dbReference type="GO" id="GO:0051213">
    <property type="term" value="F:dioxygenase activity"/>
    <property type="evidence" value="ECO:0007669"/>
    <property type="project" value="UniProtKB-KW"/>
</dbReference>
<dbReference type="SUPFAM" id="SSF54593">
    <property type="entry name" value="Glyoxalase/Bleomycin resistance protein/Dihydroxybiphenyl dioxygenase"/>
    <property type="match status" value="1"/>
</dbReference>
<dbReference type="CDD" id="cd08347">
    <property type="entry name" value="PcpA_C_like"/>
    <property type="match status" value="1"/>
</dbReference>
<name>A0A6J4KZ19_9BACT</name>
<dbReference type="InterPro" id="IPR052537">
    <property type="entry name" value="Extradiol_RC_dioxygenase"/>
</dbReference>
<feature type="domain" description="VOC" evidence="1">
    <location>
        <begin position="8"/>
        <end position="133"/>
    </location>
</feature>
<organism evidence="2">
    <name type="scientific">uncultured Gemmatimonadaceae bacterium</name>
    <dbReference type="NCBI Taxonomy" id="246130"/>
    <lineage>
        <taxon>Bacteria</taxon>
        <taxon>Pseudomonadati</taxon>
        <taxon>Gemmatimonadota</taxon>
        <taxon>Gemmatimonadia</taxon>
        <taxon>Gemmatimonadales</taxon>
        <taxon>Gemmatimonadaceae</taxon>
        <taxon>environmental samples</taxon>
    </lineage>
</organism>
<accession>A0A6J4KZ19</accession>
<keyword evidence="2" id="KW-0223">Dioxygenase</keyword>
<dbReference type="EMBL" id="CADCTX010000413">
    <property type="protein sequence ID" value="CAA9317811.1"/>
    <property type="molecule type" value="Genomic_DNA"/>
</dbReference>
<gene>
    <name evidence="2" type="ORF">AVDCRST_MAG40-1317</name>
</gene>
<dbReference type="InterPro" id="IPR037523">
    <property type="entry name" value="VOC_core"/>
</dbReference>
<evidence type="ECO:0000259" key="1">
    <source>
        <dbReference type="PROSITE" id="PS51819"/>
    </source>
</evidence>
<dbReference type="PANTHER" id="PTHR36110">
    <property type="entry name" value="RING-CLEAVING DIOXYGENASE MHQE-RELATED"/>
    <property type="match status" value="1"/>
</dbReference>
<dbReference type="Pfam" id="PF00903">
    <property type="entry name" value="Glyoxalase"/>
    <property type="match status" value="2"/>
</dbReference>
<dbReference type="InterPro" id="IPR004360">
    <property type="entry name" value="Glyas_Fos-R_dOase_dom"/>
</dbReference>
<dbReference type="PANTHER" id="PTHR36110:SF4">
    <property type="entry name" value="RING-CLEAVING DIOXYGENASE MHQA-RELATED"/>
    <property type="match status" value="1"/>
</dbReference>
<feature type="domain" description="VOC" evidence="1">
    <location>
        <begin position="155"/>
        <end position="282"/>
    </location>
</feature>
<proteinExistence type="predicted"/>
<evidence type="ECO:0000313" key="2">
    <source>
        <dbReference type="EMBL" id="CAA9317811.1"/>
    </source>
</evidence>
<reference evidence="2" key="1">
    <citation type="submission" date="2020-02" db="EMBL/GenBank/DDBJ databases">
        <authorList>
            <person name="Meier V. D."/>
        </authorList>
    </citation>
    <scope>NUCLEOTIDE SEQUENCE</scope>
    <source>
        <strain evidence="2">AVDCRST_MAG40</strain>
    </source>
</reference>
<sequence length="318" mass="34557">MTTPRLTGLHHLTAVSADAPGNHRFYTRALGMRLVKRTVNQDDTSAYHLFYADGLASPGSDLTFFDWPVGRERRGGNSVTRTGLRVSGAASLEWWAGRLREAGVQHGAVSERDGRAVLDFEDPEGQRLSLVDDGGAGEGHPWARSPVPPEHQIRGLGPVEMTVPVLGPTEAVLTGVMGMRHARAYAVPDETRREVHVYEMGEGGGPAAELHVAVRPDLEPARPGAGGVHHVAFRTPDEAEYRAWAERLAVLRVPNSGPVDRHYFRSLYFREPGGVLFEIATDGPGFAVDEPMEALGERLALPPFLEARRASIEAGLKT</sequence>
<feature type="non-terminal residue" evidence="2">
    <location>
        <position position="318"/>
    </location>
</feature>
<protein>
    <submittedName>
        <fullName evidence="2">Ring-cleaving dioxygenase MhqA</fullName>
    </submittedName>
</protein>
<dbReference type="InterPro" id="IPR029068">
    <property type="entry name" value="Glyas_Bleomycin-R_OHBP_Dase"/>
</dbReference>
<keyword evidence="2" id="KW-0560">Oxidoreductase</keyword>